<evidence type="ECO:0000313" key="2">
    <source>
        <dbReference type="Proteomes" id="UP000321110"/>
    </source>
</evidence>
<accession>A0A5C7VXM9</accession>
<dbReference type="InterPro" id="IPR017136">
    <property type="entry name" value="UCP037205"/>
</dbReference>
<reference evidence="1 2" key="1">
    <citation type="submission" date="2018-09" db="EMBL/GenBank/DDBJ databases">
        <title>Metagenome Assembled Genomes from an Advanced Water Purification Facility.</title>
        <authorList>
            <person name="Stamps B.W."/>
            <person name="Spear J.R."/>
        </authorList>
    </citation>
    <scope>NUCLEOTIDE SEQUENCE [LARGE SCALE GENOMIC DNA]</scope>
    <source>
        <strain evidence="1">Bin_52_1</strain>
    </source>
</reference>
<evidence type="ECO:0000313" key="1">
    <source>
        <dbReference type="EMBL" id="TXI29272.1"/>
    </source>
</evidence>
<protein>
    <submittedName>
        <fullName evidence="1">DUF2256 domain-containing protein</fullName>
    </submittedName>
</protein>
<proteinExistence type="predicted"/>
<sequence length="70" mass="7897">MRKKADLPSKPCATCGRPLVWRRKWAACWDEVGVWGAMEPKTNVSPTNAFRCLLPRRPSRQNSCACRPPG</sequence>
<dbReference type="EMBL" id="SSFO01000255">
    <property type="protein sequence ID" value="TXI29272.1"/>
    <property type="molecule type" value="Genomic_DNA"/>
</dbReference>
<dbReference type="Pfam" id="PF10013">
    <property type="entry name" value="DUF2256"/>
    <property type="match status" value="1"/>
</dbReference>
<name>A0A5C7VXM9_AQUAC</name>
<dbReference type="AlphaFoldDB" id="A0A5C7VXM9"/>
<comment type="caution">
    <text evidence="1">The sequence shown here is derived from an EMBL/GenBank/DDBJ whole genome shotgun (WGS) entry which is preliminary data.</text>
</comment>
<gene>
    <name evidence="1" type="ORF">E6Q69_15160</name>
</gene>
<dbReference type="Proteomes" id="UP000321110">
    <property type="component" value="Unassembled WGS sequence"/>
</dbReference>
<organism evidence="1 2">
    <name type="scientific">Aquipseudomonas alcaligenes</name>
    <name type="common">Pseudomonas alcaligenes</name>
    <dbReference type="NCBI Taxonomy" id="43263"/>
    <lineage>
        <taxon>Bacteria</taxon>
        <taxon>Pseudomonadati</taxon>
        <taxon>Pseudomonadota</taxon>
        <taxon>Gammaproteobacteria</taxon>
        <taxon>Pseudomonadales</taxon>
        <taxon>Pseudomonadaceae</taxon>
        <taxon>Aquipseudomonas</taxon>
    </lineage>
</organism>